<dbReference type="SUPFAM" id="SSF48371">
    <property type="entry name" value="ARM repeat"/>
    <property type="match status" value="1"/>
</dbReference>
<dbReference type="RefSeq" id="WP_089609327.1">
    <property type="nucleotide sequence ID" value="NZ_CP022121.1"/>
</dbReference>
<dbReference type="InterPro" id="IPR011989">
    <property type="entry name" value="ARM-like"/>
</dbReference>
<evidence type="ECO:0000313" key="2">
    <source>
        <dbReference type="Proteomes" id="UP001524944"/>
    </source>
</evidence>
<evidence type="ECO:0000313" key="1">
    <source>
        <dbReference type="EMBL" id="MCR6545395.1"/>
    </source>
</evidence>
<dbReference type="Gene3D" id="1.25.10.10">
    <property type="entry name" value="Leucine-rich Repeat Variant"/>
    <property type="match status" value="1"/>
</dbReference>
<protein>
    <recommendedName>
        <fullName evidence="3">HEAT repeat domain-containing protein</fullName>
    </recommendedName>
</protein>
<reference evidence="1 2" key="1">
    <citation type="submission" date="2022-08" db="EMBL/GenBank/DDBJ databases">
        <title>Proteogenomics of the novel Dehalobacterium formicoaceticum strain EZ94 highlights a key role of methyltransferases during anaerobic dichloromethane degradation.</title>
        <authorList>
            <person name="Wasmund K."/>
        </authorList>
    </citation>
    <scope>NUCLEOTIDE SEQUENCE [LARGE SCALE GENOMIC DNA]</scope>
    <source>
        <strain evidence="1 2">EZ94</strain>
    </source>
</reference>
<gene>
    <name evidence="1" type="ORF">NVS47_07680</name>
</gene>
<name>A0ABT1Y5J2_9FIRM</name>
<organism evidence="1 2">
    <name type="scientific">Dehalobacterium formicoaceticum</name>
    <dbReference type="NCBI Taxonomy" id="51515"/>
    <lineage>
        <taxon>Bacteria</taxon>
        <taxon>Bacillati</taxon>
        <taxon>Bacillota</taxon>
        <taxon>Clostridia</taxon>
        <taxon>Eubacteriales</taxon>
        <taxon>Peptococcaceae</taxon>
        <taxon>Dehalobacterium</taxon>
    </lineage>
</organism>
<accession>A0ABT1Y5J2</accession>
<sequence>MTDLERLSRADFKEALALLPKIEESGQNVPGSSLGLISFLHHSDYLIRSRVFIALGRMKDKEMVEPLIDYINGAEEEWQLRALECLYLLKDTQVAPQIAPFLLWHHRPLLARGTYWLLGFLGGEEALELMIQFAISPEGRLVKSDIIYEGLSMALQSLGQGESYWRKMLNENPAAARYFHYSRLPEVEHPRFHVYPYPDYLLDQALSHGIKAKVFKRLYYRQQVS</sequence>
<dbReference type="Proteomes" id="UP001524944">
    <property type="component" value="Unassembled WGS sequence"/>
</dbReference>
<proteinExistence type="predicted"/>
<dbReference type="EMBL" id="JANPWE010000003">
    <property type="protein sequence ID" value="MCR6545395.1"/>
    <property type="molecule type" value="Genomic_DNA"/>
</dbReference>
<evidence type="ECO:0008006" key="3">
    <source>
        <dbReference type="Google" id="ProtNLM"/>
    </source>
</evidence>
<keyword evidence="2" id="KW-1185">Reference proteome</keyword>
<dbReference type="InterPro" id="IPR016024">
    <property type="entry name" value="ARM-type_fold"/>
</dbReference>
<comment type="caution">
    <text evidence="1">The sequence shown here is derived from an EMBL/GenBank/DDBJ whole genome shotgun (WGS) entry which is preliminary data.</text>
</comment>